<evidence type="ECO:0000313" key="2">
    <source>
        <dbReference type="EMBL" id="MPC40851.1"/>
    </source>
</evidence>
<feature type="compositionally biased region" description="Basic residues" evidence="1">
    <location>
        <begin position="66"/>
        <end position="82"/>
    </location>
</feature>
<sequence length="101" mass="11129">MQGRPTQVDLLAKLTSSGAWEGLGVEQEARRDAGQEAEQQEAQVAGYSAGGEAGREARQQAEKQTKPRRKRKKVERRMRHQKACPDETVIVVSRWAGGTAV</sequence>
<feature type="compositionally biased region" description="Low complexity" evidence="1">
    <location>
        <begin position="36"/>
        <end position="46"/>
    </location>
</feature>
<evidence type="ECO:0000313" key="3">
    <source>
        <dbReference type="Proteomes" id="UP000324222"/>
    </source>
</evidence>
<name>A0A5B7F1K2_PORTR</name>
<proteinExistence type="predicted"/>
<reference evidence="2 3" key="1">
    <citation type="submission" date="2019-05" db="EMBL/GenBank/DDBJ databases">
        <title>Another draft genome of Portunus trituberculatus and its Hox gene families provides insights of decapod evolution.</title>
        <authorList>
            <person name="Jeong J.-H."/>
            <person name="Song I."/>
            <person name="Kim S."/>
            <person name="Choi T."/>
            <person name="Kim D."/>
            <person name="Ryu S."/>
            <person name="Kim W."/>
        </authorList>
    </citation>
    <scope>NUCLEOTIDE SEQUENCE [LARGE SCALE GENOMIC DNA]</scope>
    <source>
        <tissue evidence="2">Muscle</tissue>
    </source>
</reference>
<organism evidence="2 3">
    <name type="scientific">Portunus trituberculatus</name>
    <name type="common">Swimming crab</name>
    <name type="synonym">Neptunus trituberculatus</name>
    <dbReference type="NCBI Taxonomy" id="210409"/>
    <lineage>
        <taxon>Eukaryota</taxon>
        <taxon>Metazoa</taxon>
        <taxon>Ecdysozoa</taxon>
        <taxon>Arthropoda</taxon>
        <taxon>Crustacea</taxon>
        <taxon>Multicrustacea</taxon>
        <taxon>Malacostraca</taxon>
        <taxon>Eumalacostraca</taxon>
        <taxon>Eucarida</taxon>
        <taxon>Decapoda</taxon>
        <taxon>Pleocyemata</taxon>
        <taxon>Brachyura</taxon>
        <taxon>Eubrachyura</taxon>
        <taxon>Portunoidea</taxon>
        <taxon>Portunidae</taxon>
        <taxon>Portuninae</taxon>
        <taxon>Portunus</taxon>
    </lineage>
</organism>
<accession>A0A5B7F1K2</accession>
<dbReference type="EMBL" id="VSRR010004838">
    <property type="protein sequence ID" value="MPC40851.1"/>
    <property type="molecule type" value="Genomic_DNA"/>
</dbReference>
<gene>
    <name evidence="2" type="ORF">E2C01_034424</name>
</gene>
<evidence type="ECO:0000256" key="1">
    <source>
        <dbReference type="SAM" id="MobiDB-lite"/>
    </source>
</evidence>
<comment type="caution">
    <text evidence="2">The sequence shown here is derived from an EMBL/GenBank/DDBJ whole genome shotgun (WGS) entry which is preliminary data.</text>
</comment>
<feature type="compositionally biased region" description="Basic and acidic residues" evidence="1">
    <location>
        <begin position="53"/>
        <end position="65"/>
    </location>
</feature>
<protein>
    <submittedName>
        <fullName evidence="2">Uncharacterized protein</fullName>
    </submittedName>
</protein>
<dbReference type="Proteomes" id="UP000324222">
    <property type="component" value="Unassembled WGS sequence"/>
</dbReference>
<feature type="region of interest" description="Disordered" evidence="1">
    <location>
        <begin position="19"/>
        <end position="85"/>
    </location>
</feature>
<dbReference type="AlphaFoldDB" id="A0A5B7F1K2"/>
<keyword evidence="3" id="KW-1185">Reference proteome</keyword>